<evidence type="ECO:0000256" key="5">
    <source>
        <dbReference type="SAM" id="MobiDB-lite"/>
    </source>
</evidence>
<sequence length="475" mass="51675">MEDNDSLELSLGLACGGSSNKSKPSSSSDHSGGASKNHSNSGNYVRDGVGGSLNVSNGSFNGFLTSNNDNQNHSEIGQQKHENFWTSLGNNSSTRQSIGASSPMYRELWPSSDKSKPSVNIVNENSVLGKHKISFDDITAQKKLNKEDSLNRENEDVAESEADGPPSWLIHRSAENNNFRPTRPDERFFLANPHHLGQSGHGDEVPFFIRPASSNRNGVSLMPIVDIQNSSGRNGQIFRPHHPVTQMMPLSKDKQQQCLHPPQLNGQNSSPLMSFGYASSQLPRLERGSWLLGPPFQNGMSSIDRNPNNARPIPPLTPGENLKTSHEGASMEFENRKIFENGREVIIVEEVLKHPTSETRERSSNSNKIIRQNGIPNSQPTDTNIIRPGVASGLIFGGNGSCPDLPWVSTTGSGPNGKTISGVTYKYNKTQVNIVCACHGLHLSPEEFVHHANLDDAPRLDAESNPGNNAASSHN</sequence>
<evidence type="ECO:0000256" key="4">
    <source>
        <dbReference type="RuleBase" id="RU369029"/>
    </source>
</evidence>
<dbReference type="EMBL" id="LFYR01001623">
    <property type="protein sequence ID" value="KMZ60340.1"/>
    <property type="molecule type" value="Genomic_DNA"/>
</dbReference>
<comment type="similarity">
    <text evidence="2 4">Belongs to the Ninja family.</text>
</comment>
<evidence type="ECO:0000313" key="7">
    <source>
        <dbReference type="Proteomes" id="UP000036987"/>
    </source>
</evidence>
<dbReference type="AlphaFoldDB" id="A0A0K9NWH3"/>
<feature type="region of interest" description="Disordered" evidence="5">
    <location>
        <begin position="1"/>
        <end position="50"/>
    </location>
</feature>
<protein>
    <recommendedName>
        <fullName evidence="4">Ninja-family protein</fullName>
    </recommendedName>
    <alternativeName>
        <fullName evidence="4">ABI-binding protein</fullName>
    </alternativeName>
</protein>
<organism evidence="6 7">
    <name type="scientific">Zostera marina</name>
    <name type="common">Eelgrass</name>
    <dbReference type="NCBI Taxonomy" id="29655"/>
    <lineage>
        <taxon>Eukaryota</taxon>
        <taxon>Viridiplantae</taxon>
        <taxon>Streptophyta</taxon>
        <taxon>Embryophyta</taxon>
        <taxon>Tracheophyta</taxon>
        <taxon>Spermatophyta</taxon>
        <taxon>Magnoliopsida</taxon>
        <taxon>Liliopsida</taxon>
        <taxon>Zosteraceae</taxon>
        <taxon>Zostera</taxon>
    </lineage>
</organism>
<comment type="function">
    <text evidence="4">Acts as a negative regulator of abscisic acid (ABA) response.</text>
</comment>
<keyword evidence="7" id="KW-1185">Reference proteome</keyword>
<feature type="compositionally biased region" description="Polar residues" evidence="5">
    <location>
        <begin position="364"/>
        <end position="383"/>
    </location>
</feature>
<dbReference type="InterPro" id="IPR031307">
    <property type="entry name" value="Ninja_fam"/>
</dbReference>
<evidence type="ECO:0000256" key="1">
    <source>
        <dbReference type="ARBA" id="ARBA00004123"/>
    </source>
</evidence>
<comment type="subcellular location">
    <subcellularLocation>
        <location evidence="1 4">Nucleus</location>
    </subcellularLocation>
</comment>
<dbReference type="PANTHER" id="PTHR31413:SF12">
    <property type="entry name" value="AFP HOMOLOG 2"/>
    <property type="match status" value="1"/>
</dbReference>
<proteinExistence type="inferred from homology"/>
<dbReference type="Proteomes" id="UP000036987">
    <property type="component" value="Unassembled WGS sequence"/>
</dbReference>
<evidence type="ECO:0000256" key="3">
    <source>
        <dbReference type="ARBA" id="ARBA00023242"/>
    </source>
</evidence>
<feature type="region of interest" description="Disordered" evidence="5">
    <location>
        <begin position="146"/>
        <end position="169"/>
    </location>
</feature>
<feature type="compositionally biased region" description="Basic and acidic residues" evidence="5">
    <location>
        <begin position="146"/>
        <end position="155"/>
    </location>
</feature>
<accession>A0A0K9NWH3</accession>
<evidence type="ECO:0000256" key="2">
    <source>
        <dbReference type="ARBA" id="ARBA00006081"/>
    </source>
</evidence>
<dbReference type="GO" id="GO:0045892">
    <property type="term" value="P:negative regulation of DNA-templated transcription"/>
    <property type="evidence" value="ECO:0000318"/>
    <property type="project" value="GO_Central"/>
</dbReference>
<dbReference type="STRING" id="29655.A0A0K9NWH3"/>
<dbReference type="GO" id="GO:0005634">
    <property type="term" value="C:nucleus"/>
    <property type="evidence" value="ECO:0000318"/>
    <property type="project" value="GO_Central"/>
</dbReference>
<reference evidence="7" key="1">
    <citation type="journal article" date="2016" name="Nature">
        <title>The genome of the seagrass Zostera marina reveals angiosperm adaptation to the sea.</title>
        <authorList>
            <person name="Olsen J.L."/>
            <person name="Rouze P."/>
            <person name="Verhelst B."/>
            <person name="Lin Y.-C."/>
            <person name="Bayer T."/>
            <person name="Collen J."/>
            <person name="Dattolo E."/>
            <person name="De Paoli E."/>
            <person name="Dittami S."/>
            <person name="Maumus F."/>
            <person name="Michel G."/>
            <person name="Kersting A."/>
            <person name="Lauritano C."/>
            <person name="Lohaus R."/>
            <person name="Toepel M."/>
            <person name="Tonon T."/>
            <person name="Vanneste K."/>
            <person name="Amirebrahimi M."/>
            <person name="Brakel J."/>
            <person name="Bostroem C."/>
            <person name="Chovatia M."/>
            <person name="Grimwood J."/>
            <person name="Jenkins J.W."/>
            <person name="Jueterbock A."/>
            <person name="Mraz A."/>
            <person name="Stam W.T."/>
            <person name="Tice H."/>
            <person name="Bornberg-Bauer E."/>
            <person name="Green P.J."/>
            <person name="Pearson G.A."/>
            <person name="Procaccini G."/>
            <person name="Duarte C.M."/>
            <person name="Schmutz J."/>
            <person name="Reusch T.B.H."/>
            <person name="Van de Peer Y."/>
        </authorList>
    </citation>
    <scope>NUCLEOTIDE SEQUENCE [LARGE SCALE GENOMIC DNA]</scope>
    <source>
        <strain evidence="7">cv. Finnish</strain>
    </source>
</reference>
<name>A0A0K9NWH3_ZOSMR</name>
<feature type="compositionally biased region" description="Low complexity" evidence="5">
    <location>
        <begin position="16"/>
        <end position="36"/>
    </location>
</feature>
<dbReference type="OrthoDB" id="1936656at2759"/>
<dbReference type="GO" id="GO:0009867">
    <property type="term" value="P:jasmonic acid mediated signaling pathway"/>
    <property type="evidence" value="ECO:0000318"/>
    <property type="project" value="GO_Central"/>
</dbReference>
<evidence type="ECO:0000313" key="6">
    <source>
        <dbReference type="EMBL" id="KMZ60340.1"/>
    </source>
</evidence>
<comment type="caution">
    <text evidence="6">The sequence shown here is derived from an EMBL/GenBank/DDBJ whole genome shotgun (WGS) entry which is preliminary data.</text>
</comment>
<dbReference type="PANTHER" id="PTHR31413">
    <property type="entry name" value="AFP HOMOLOG 2"/>
    <property type="match status" value="1"/>
</dbReference>
<keyword evidence="3 4" id="KW-0539">Nucleus</keyword>
<gene>
    <name evidence="6" type="ORF">ZOSMA_5G02070</name>
</gene>
<feature type="region of interest" description="Disordered" evidence="5">
    <location>
        <begin position="356"/>
        <end position="383"/>
    </location>
</feature>